<organism evidence="2 3">
    <name type="scientific">Enterobacter asburiae</name>
    <dbReference type="NCBI Taxonomy" id="61645"/>
    <lineage>
        <taxon>Bacteria</taxon>
        <taxon>Pseudomonadati</taxon>
        <taxon>Pseudomonadota</taxon>
        <taxon>Gammaproteobacteria</taxon>
        <taxon>Enterobacterales</taxon>
        <taxon>Enterobacteriaceae</taxon>
        <taxon>Enterobacter</taxon>
        <taxon>Enterobacter cloacae complex</taxon>
    </lineage>
</organism>
<evidence type="ECO:0000313" key="3">
    <source>
        <dbReference type="Proteomes" id="UP000533461"/>
    </source>
</evidence>
<sequence length="110" mass="12200">MKWNDYSKPGSKSGTGYQNVFDVKPKGTSLSPAERSRLQTIGKELRTARGQHRARLVQELEDLSDNKEFTAADSRMIAAYAKAGAMQEQDGYAPGDAQRMLDMVRDASDE</sequence>
<evidence type="ECO:0000256" key="1">
    <source>
        <dbReference type="SAM" id="MobiDB-lite"/>
    </source>
</evidence>
<dbReference type="EMBL" id="JABXRP010000002">
    <property type="protein sequence ID" value="MBA8079234.1"/>
    <property type="molecule type" value="Genomic_DNA"/>
</dbReference>
<evidence type="ECO:0000313" key="2">
    <source>
        <dbReference type="EMBL" id="MBA8079234.1"/>
    </source>
</evidence>
<gene>
    <name evidence="2" type="ORF">HV056_22265</name>
</gene>
<comment type="caution">
    <text evidence="2">The sequence shown here is derived from an EMBL/GenBank/DDBJ whole genome shotgun (WGS) entry which is preliminary data.</text>
</comment>
<protein>
    <submittedName>
        <fullName evidence="2">Uncharacterized protein</fullName>
    </submittedName>
</protein>
<proteinExistence type="predicted"/>
<accession>A0A7W3C5J1</accession>
<dbReference type="RefSeq" id="WP_182382657.1">
    <property type="nucleotide sequence ID" value="NZ_JABXQT010000001.1"/>
</dbReference>
<name>A0A7W3C5J1_ENTAS</name>
<dbReference type="AlphaFoldDB" id="A0A7W3C5J1"/>
<reference evidence="2 3" key="1">
    <citation type="submission" date="2020-06" db="EMBL/GenBank/DDBJ databases">
        <title>REHAB project genomes.</title>
        <authorList>
            <person name="Shaw L.P."/>
        </authorList>
    </citation>
    <scope>NUCLEOTIDE SEQUENCE [LARGE SCALE GENOMIC DNA]</scope>
    <source>
        <strain evidence="2 3">RHBSTW-00074</strain>
    </source>
</reference>
<feature type="region of interest" description="Disordered" evidence="1">
    <location>
        <begin position="1"/>
        <end position="34"/>
    </location>
</feature>
<dbReference type="Proteomes" id="UP000533461">
    <property type="component" value="Unassembled WGS sequence"/>
</dbReference>